<sequence>MRHLFGLINMFTSIDRLFVDCGPWELPVGDPNYELSPASPIIRDLTLQALEDPNCAIMFYNALRRSGSLDGPLKVIQFACYTRGEVVDFFDFLKDAGKHLTELNIDMYFPLRWSRGDPGSWDALSLDCCPNLEKLTLVFDFDAPDEMLHIRDVVLQTALQLYTRLLRSAPRRLREVSFCIYGAANARPAFTRSAAASEGRERWAALDRALSGPGTALASVKFLLCDVDGKGELEECKAGLVEFVAECMPTVAGRGLVRLRSEREEYPD</sequence>
<gene>
    <name evidence="1" type="ORF">GSI_14706</name>
</gene>
<name>A0A2G8RPE1_9APHY</name>
<comment type="caution">
    <text evidence="1">The sequence shown here is derived from an EMBL/GenBank/DDBJ whole genome shotgun (WGS) entry which is preliminary data.</text>
</comment>
<dbReference type="OrthoDB" id="2753831at2759"/>
<organism evidence="1 2">
    <name type="scientific">Ganoderma sinense ZZ0214-1</name>
    <dbReference type="NCBI Taxonomy" id="1077348"/>
    <lineage>
        <taxon>Eukaryota</taxon>
        <taxon>Fungi</taxon>
        <taxon>Dikarya</taxon>
        <taxon>Basidiomycota</taxon>
        <taxon>Agaricomycotina</taxon>
        <taxon>Agaricomycetes</taxon>
        <taxon>Polyporales</taxon>
        <taxon>Polyporaceae</taxon>
        <taxon>Ganoderma</taxon>
    </lineage>
</organism>
<protein>
    <submittedName>
        <fullName evidence="1">Uncharacterized protein</fullName>
    </submittedName>
</protein>
<evidence type="ECO:0000313" key="1">
    <source>
        <dbReference type="EMBL" id="PIL23395.1"/>
    </source>
</evidence>
<dbReference type="Proteomes" id="UP000230002">
    <property type="component" value="Unassembled WGS sequence"/>
</dbReference>
<evidence type="ECO:0000313" key="2">
    <source>
        <dbReference type="Proteomes" id="UP000230002"/>
    </source>
</evidence>
<proteinExistence type="predicted"/>
<reference evidence="1 2" key="1">
    <citation type="journal article" date="2015" name="Sci. Rep.">
        <title>Chromosome-level genome map provides insights into diverse defense mechanisms in the medicinal fungus Ganoderma sinense.</title>
        <authorList>
            <person name="Zhu Y."/>
            <person name="Xu J."/>
            <person name="Sun C."/>
            <person name="Zhou S."/>
            <person name="Xu H."/>
            <person name="Nelson D.R."/>
            <person name="Qian J."/>
            <person name="Song J."/>
            <person name="Luo H."/>
            <person name="Xiang L."/>
            <person name="Li Y."/>
            <person name="Xu Z."/>
            <person name="Ji A."/>
            <person name="Wang L."/>
            <person name="Lu S."/>
            <person name="Hayward A."/>
            <person name="Sun W."/>
            <person name="Li X."/>
            <person name="Schwartz D.C."/>
            <person name="Wang Y."/>
            <person name="Chen S."/>
        </authorList>
    </citation>
    <scope>NUCLEOTIDE SEQUENCE [LARGE SCALE GENOMIC DNA]</scope>
    <source>
        <strain evidence="1 2">ZZ0214-1</strain>
    </source>
</reference>
<keyword evidence="2" id="KW-1185">Reference proteome</keyword>
<accession>A0A2G8RPE1</accession>
<dbReference type="AlphaFoldDB" id="A0A2G8RPE1"/>
<dbReference type="EMBL" id="AYKW01000068">
    <property type="protein sequence ID" value="PIL23395.1"/>
    <property type="molecule type" value="Genomic_DNA"/>
</dbReference>